<gene>
    <name evidence="1" type="ORF">THFILI_06500</name>
</gene>
<dbReference type="EMBL" id="JPSL02000039">
    <property type="protein sequence ID" value="KGQ20907.1"/>
    <property type="molecule type" value="Genomic_DNA"/>
</dbReference>
<reference evidence="1 2" key="1">
    <citation type="journal article" date="2015" name="Genome Announc.">
        <title>Draft Genome Sequence of the Thermophile Thermus filiformis ATCC 43280, Producer of Carotenoid-(Di)glucoside-Branched Fatty Acid (Di)esters and Source of Hyperthermostable Enzymes of Biotechnological Interest.</title>
        <authorList>
            <person name="Mandelli F."/>
            <person name="Oliveira Ramires B."/>
            <person name="Couger M.B."/>
            <person name="Paixao D.A."/>
            <person name="Camilo C.M."/>
            <person name="Polikarpov I."/>
            <person name="Prade R."/>
            <person name="Riano-Pachon D.M."/>
            <person name="Squina F.M."/>
        </authorList>
    </citation>
    <scope>NUCLEOTIDE SEQUENCE [LARGE SCALE GENOMIC DNA]</scope>
    <source>
        <strain evidence="1 2">ATCC 43280</strain>
    </source>
</reference>
<dbReference type="PATRIC" id="fig|276.5.peg.2317"/>
<keyword evidence="2" id="KW-1185">Reference proteome</keyword>
<organism evidence="1 2">
    <name type="scientific">Thermus filiformis</name>
    <dbReference type="NCBI Taxonomy" id="276"/>
    <lineage>
        <taxon>Bacteria</taxon>
        <taxon>Thermotogati</taxon>
        <taxon>Deinococcota</taxon>
        <taxon>Deinococci</taxon>
        <taxon>Thermales</taxon>
        <taxon>Thermaceae</taxon>
        <taxon>Thermus</taxon>
    </lineage>
</organism>
<protein>
    <recommendedName>
        <fullName evidence="3">Type 4 fimbrial biogenesis protein PilX N-terminal domain-containing protein</fullName>
    </recommendedName>
</protein>
<sequence>MARKEKGIALVSVLVAMVAVLLLSLATGYWAQTALSTGSALAQKARARQLAEAGVDHALAYLASTRPTASVTLTGDLGYTATLTPNRDGTYRVESRASTGSARHTAVAVIGIEDIPAQTLHPLFGNGWISGGRITVNGGVDLRNSRLHADKGYANLSGQIQVCNEDGSNCRNINQVSPPPITGGAGVSDTQCNASGNNRVVCQNDAPKYQVCPVYQSPSDPNMRCTDLVTGRVVSWRDAYKITAPDVNAMAQKALGVRASSPFQDAVTGGLCDVRFTSLDPGQSAELVNFLLSRGVTGGLPSDVNQLLALVLNRLNGSGLKVCVQNNVTLPGGTSLSGVTFYVGGTFQVNGSVTLSGVDVAAGSGLNLGNVQATNARFYTGGSLNLNSDANFKGNSVLASRQSITFNGSANLLDNRALAIVSEGDITFNGRADTHAFMWAGGQITFNGTGAFIGGAVSLGGTIRNGGGQFYIQNSNANNTDLPQTDTGSDQRPWVLYRR</sequence>
<dbReference type="STRING" id="276.THFILI_06500"/>
<dbReference type="Proteomes" id="UP000030364">
    <property type="component" value="Unassembled WGS sequence"/>
</dbReference>
<dbReference type="AlphaFoldDB" id="A0A0A2WQ65"/>
<evidence type="ECO:0008006" key="3">
    <source>
        <dbReference type="Google" id="ProtNLM"/>
    </source>
</evidence>
<proteinExistence type="predicted"/>
<name>A0A0A2WQ65_THEFI</name>
<evidence type="ECO:0000313" key="1">
    <source>
        <dbReference type="EMBL" id="KGQ20907.1"/>
    </source>
</evidence>
<evidence type="ECO:0000313" key="2">
    <source>
        <dbReference type="Proteomes" id="UP000030364"/>
    </source>
</evidence>
<accession>A0A0A2WQ65</accession>
<comment type="caution">
    <text evidence="1">The sequence shown here is derived from an EMBL/GenBank/DDBJ whole genome shotgun (WGS) entry which is preliminary data.</text>
</comment>
<dbReference type="OrthoDB" id="30137at2"/>
<dbReference type="RefSeq" id="WP_038067601.1">
    <property type="nucleotide sequence ID" value="NZ_JPSL02000039.1"/>
</dbReference>